<dbReference type="Proteomes" id="UP001187343">
    <property type="component" value="Unassembled WGS sequence"/>
</dbReference>
<feature type="region of interest" description="Disordered" evidence="1">
    <location>
        <begin position="69"/>
        <end position="120"/>
    </location>
</feature>
<evidence type="ECO:0000313" key="2">
    <source>
        <dbReference type="EMBL" id="KAK2867080.1"/>
    </source>
</evidence>
<name>A0AA88NVR3_9TELE</name>
<comment type="caution">
    <text evidence="2">The sequence shown here is derived from an EMBL/GenBank/DDBJ whole genome shotgun (WGS) entry which is preliminary data.</text>
</comment>
<keyword evidence="3" id="KW-1185">Reference proteome</keyword>
<reference evidence="2" key="1">
    <citation type="submission" date="2023-08" db="EMBL/GenBank/DDBJ databases">
        <title>Chromosome-level Genome Assembly of mud carp (Cirrhinus molitorella).</title>
        <authorList>
            <person name="Liu H."/>
        </authorList>
    </citation>
    <scope>NUCLEOTIDE SEQUENCE</scope>
    <source>
        <strain evidence="2">Prfri</strain>
        <tissue evidence="2">Muscle</tissue>
    </source>
</reference>
<protein>
    <submittedName>
        <fullName evidence="2">Uncharacterized protein</fullName>
    </submittedName>
</protein>
<evidence type="ECO:0000256" key="1">
    <source>
        <dbReference type="SAM" id="MobiDB-lite"/>
    </source>
</evidence>
<dbReference type="AlphaFoldDB" id="A0AA88NVR3"/>
<gene>
    <name evidence="2" type="ORF">Q8A67_025197</name>
</gene>
<feature type="compositionally biased region" description="Basic residues" evidence="1">
    <location>
        <begin position="98"/>
        <end position="112"/>
    </location>
</feature>
<dbReference type="EMBL" id="JAUYZG010000025">
    <property type="protein sequence ID" value="KAK2867080.1"/>
    <property type="molecule type" value="Genomic_DNA"/>
</dbReference>
<evidence type="ECO:0000313" key="3">
    <source>
        <dbReference type="Proteomes" id="UP001187343"/>
    </source>
</evidence>
<organism evidence="2 3">
    <name type="scientific">Cirrhinus molitorella</name>
    <name type="common">mud carp</name>
    <dbReference type="NCBI Taxonomy" id="172907"/>
    <lineage>
        <taxon>Eukaryota</taxon>
        <taxon>Metazoa</taxon>
        <taxon>Chordata</taxon>
        <taxon>Craniata</taxon>
        <taxon>Vertebrata</taxon>
        <taxon>Euteleostomi</taxon>
        <taxon>Actinopterygii</taxon>
        <taxon>Neopterygii</taxon>
        <taxon>Teleostei</taxon>
        <taxon>Ostariophysi</taxon>
        <taxon>Cypriniformes</taxon>
        <taxon>Cyprinidae</taxon>
        <taxon>Labeoninae</taxon>
        <taxon>Labeonini</taxon>
        <taxon>Cirrhinus</taxon>
    </lineage>
</organism>
<feature type="compositionally biased region" description="Polar residues" evidence="1">
    <location>
        <begin position="69"/>
        <end position="82"/>
    </location>
</feature>
<sequence length="120" mass="13633">MIELDRKEQEAFLEEKQGFTTSRKQYKSVMCTGERSAEDVASLLTPGQMQQIVTPDGRVAPARSTLTTTEDFYTPSTLQTAGNPHRQERPMHPASRPHQVRKRPHVLVRRTKSQLQSSIT</sequence>
<proteinExistence type="predicted"/>
<accession>A0AA88NVR3</accession>